<gene>
    <name evidence="3" type="ORF">WMSIL1_LOCUS5196</name>
</gene>
<dbReference type="EMBL" id="CABIJS010000155">
    <property type="protein sequence ID" value="VUZ45106.1"/>
    <property type="molecule type" value="Genomic_DNA"/>
</dbReference>
<dbReference type="GO" id="GO:0005829">
    <property type="term" value="C:cytosol"/>
    <property type="evidence" value="ECO:0007669"/>
    <property type="project" value="TreeGrafter"/>
</dbReference>
<keyword evidence="4" id="KW-1185">Reference proteome</keyword>
<evidence type="ECO:0000313" key="3">
    <source>
        <dbReference type="EMBL" id="VUZ45106.1"/>
    </source>
</evidence>
<dbReference type="Pfam" id="PF04176">
    <property type="entry name" value="TIP41"/>
    <property type="match status" value="1"/>
</dbReference>
<dbReference type="GO" id="GO:0031929">
    <property type="term" value="P:TOR signaling"/>
    <property type="evidence" value="ECO:0007669"/>
    <property type="project" value="TreeGrafter"/>
</dbReference>
<reference evidence="3 4" key="1">
    <citation type="submission" date="2019-07" db="EMBL/GenBank/DDBJ databases">
        <authorList>
            <person name="Jastrzebski P J."/>
            <person name="Paukszto L."/>
            <person name="Jastrzebski P J."/>
        </authorList>
    </citation>
    <scope>NUCLEOTIDE SEQUENCE [LARGE SCALE GENOMIC DNA]</scope>
    <source>
        <strain evidence="3 4">WMS-il1</strain>
    </source>
</reference>
<name>A0A564YD29_HYMDI</name>
<dbReference type="InterPro" id="IPR051330">
    <property type="entry name" value="Phosphatase_reg/MetRdx"/>
</dbReference>
<sequence>MHNSVTAEIPKSINIQEHKIGPWFVKTKQSHILNSVGYDRELFESNLKLPSTPEMIWANNRVVLALNDGEHKATFEFNALDALRKVDTERVYFKIPAAEEWINSKKEAFSTAKPYDWTFSTAYDGTLIGNWTIQSTNEGLDQVFIRSHDPILLYGSIDLFEDELGDNGIAMLNVKIRVMSSGFFVLQRFFLRIDGSLLRVWDTRLQWRINDKYLLREVKRMDSEKWLPSMVGIDPNEASSFCTRLVEHRFEKLYPGTLM</sequence>
<protein>
    <recommendedName>
        <fullName evidence="2">TIP41-like protein</fullName>
    </recommendedName>
</protein>
<dbReference type="InterPro" id="IPR007303">
    <property type="entry name" value="TIP41-like"/>
</dbReference>
<dbReference type="PANTHER" id="PTHR21021">
    <property type="entry name" value="GAF/PUTATIVE CYTOSKELETAL PROTEIN"/>
    <property type="match status" value="1"/>
</dbReference>
<evidence type="ECO:0000256" key="1">
    <source>
        <dbReference type="ARBA" id="ARBA00006658"/>
    </source>
</evidence>
<comment type="similarity">
    <text evidence="1">Belongs to the TIP41 family.</text>
</comment>
<organism evidence="3 4">
    <name type="scientific">Hymenolepis diminuta</name>
    <name type="common">Rat tapeworm</name>
    <dbReference type="NCBI Taxonomy" id="6216"/>
    <lineage>
        <taxon>Eukaryota</taxon>
        <taxon>Metazoa</taxon>
        <taxon>Spiralia</taxon>
        <taxon>Lophotrochozoa</taxon>
        <taxon>Platyhelminthes</taxon>
        <taxon>Cestoda</taxon>
        <taxon>Eucestoda</taxon>
        <taxon>Cyclophyllidea</taxon>
        <taxon>Hymenolepididae</taxon>
        <taxon>Hymenolepis</taxon>
    </lineage>
</organism>
<dbReference type="AlphaFoldDB" id="A0A564YD29"/>
<dbReference type="Proteomes" id="UP000321570">
    <property type="component" value="Unassembled WGS sequence"/>
</dbReference>
<evidence type="ECO:0000256" key="2">
    <source>
        <dbReference type="ARBA" id="ARBA00018951"/>
    </source>
</evidence>
<evidence type="ECO:0000313" key="4">
    <source>
        <dbReference type="Proteomes" id="UP000321570"/>
    </source>
</evidence>
<proteinExistence type="inferred from homology"/>
<accession>A0A564YD29</accession>
<dbReference type="PANTHER" id="PTHR21021:SF16">
    <property type="entry name" value="TIP41-LIKE PROTEIN"/>
    <property type="match status" value="1"/>
</dbReference>